<reference evidence="2 3" key="1">
    <citation type="submission" date="2015-01" db="EMBL/GenBank/DDBJ databases">
        <title>Comparative genomics of non-oral Prevotella species.</title>
        <authorList>
            <person name="Accetto T."/>
            <person name="Nograsek B."/>
            <person name="Avgustin G."/>
        </authorList>
    </citation>
    <scope>NUCLEOTIDE SEQUENCE [LARGE SCALE GENOMIC DNA]</scope>
    <source>
        <strain evidence="2 3">P5-119</strain>
    </source>
</reference>
<dbReference type="RefSeq" id="WP_042517717.1">
    <property type="nucleotide sequence ID" value="NZ_JXQI01000082.1"/>
</dbReference>
<keyword evidence="1" id="KW-0472">Membrane</keyword>
<dbReference type="STRING" id="1602171.ST44_02270"/>
<name>A0A0D0HF80_9BACT</name>
<protein>
    <submittedName>
        <fullName evidence="2">Uncharacterized protein</fullName>
    </submittedName>
</protein>
<dbReference type="EMBL" id="JXQK01000020">
    <property type="protein sequence ID" value="KIP64481.1"/>
    <property type="molecule type" value="Genomic_DNA"/>
</dbReference>
<keyword evidence="1" id="KW-1133">Transmembrane helix</keyword>
<dbReference type="OrthoDB" id="1074725at2"/>
<keyword evidence="1" id="KW-0812">Transmembrane</keyword>
<evidence type="ECO:0000313" key="2">
    <source>
        <dbReference type="EMBL" id="KIP64481.1"/>
    </source>
</evidence>
<accession>A0A0D0HF80</accession>
<gene>
    <name evidence="2" type="ORF">ST44_02270</name>
</gene>
<dbReference type="Proteomes" id="UP000032046">
    <property type="component" value="Unassembled WGS sequence"/>
</dbReference>
<proteinExistence type="predicted"/>
<comment type="caution">
    <text evidence="2">The sequence shown here is derived from an EMBL/GenBank/DDBJ whole genome shotgun (WGS) entry which is preliminary data.</text>
</comment>
<organism evidence="2 3">
    <name type="scientific">Prevotella pectinovora</name>
    <dbReference type="NCBI Taxonomy" id="1602169"/>
    <lineage>
        <taxon>Bacteria</taxon>
        <taxon>Pseudomonadati</taxon>
        <taxon>Bacteroidota</taxon>
        <taxon>Bacteroidia</taxon>
        <taxon>Bacteroidales</taxon>
        <taxon>Prevotellaceae</taxon>
        <taxon>Prevotella</taxon>
    </lineage>
</organism>
<evidence type="ECO:0000256" key="1">
    <source>
        <dbReference type="SAM" id="Phobius"/>
    </source>
</evidence>
<keyword evidence="3" id="KW-1185">Reference proteome</keyword>
<sequence>MEIQRQEIFRSQWHDIHDIVLSEAKRQIKFNGKVDVQRLTEKLQKEIAKWPQGVLAQGMWFQSFHNAAPDKALNFMTEAMEQSFIEPDNNKLPSNSWYFVLAFVLTGIVAWLLHSRTSMSLIEQCFYPTLFLVVLNTFNVSFRNKRIAKAEKMIITNISHQMLDMEISLEKYIE</sequence>
<feature type="transmembrane region" description="Helical" evidence="1">
    <location>
        <begin position="97"/>
        <end position="114"/>
    </location>
</feature>
<feature type="transmembrane region" description="Helical" evidence="1">
    <location>
        <begin position="126"/>
        <end position="142"/>
    </location>
</feature>
<dbReference type="AlphaFoldDB" id="A0A0D0HF80"/>
<evidence type="ECO:0000313" key="3">
    <source>
        <dbReference type="Proteomes" id="UP000032046"/>
    </source>
</evidence>